<dbReference type="PROSITE" id="PS50005">
    <property type="entry name" value="TPR"/>
    <property type="match status" value="6"/>
</dbReference>
<dbReference type="Proteomes" id="UP001325479">
    <property type="component" value="Chromosome"/>
</dbReference>
<feature type="domain" description="O-GlcNAc transferase C-terminal" evidence="9">
    <location>
        <begin position="288"/>
        <end position="442"/>
    </location>
</feature>
<dbReference type="InterPro" id="IPR011990">
    <property type="entry name" value="TPR-like_helical_dom_sf"/>
</dbReference>
<dbReference type="Pfam" id="PF13844">
    <property type="entry name" value="Glyco_transf_41"/>
    <property type="match status" value="2"/>
</dbReference>
<dbReference type="InterPro" id="IPR019734">
    <property type="entry name" value="TPR_rpt"/>
</dbReference>
<evidence type="ECO:0000256" key="6">
    <source>
        <dbReference type="ARBA" id="ARBA00022737"/>
    </source>
</evidence>
<evidence type="ECO:0000256" key="2">
    <source>
        <dbReference type="ARBA" id="ARBA00005386"/>
    </source>
</evidence>
<evidence type="ECO:0000256" key="7">
    <source>
        <dbReference type="ARBA" id="ARBA00022803"/>
    </source>
</evidence>
<keyword evidence="6" id="KW-0677">Repeat</keyword>
<feature type="repeat" description="TPR" evidence="8">
    <location>
        <begin position="212"/>
        <end position="245"/>
    </location>
</feature>
<dbReference type="Pfam" id="PF00515">
    <property type="entry name" value="TPR_1"/>
    <property type="match status" value="1"/>
</dbReference>
<dbReference type="InterPro" id="IPR029489">
    <property type="entry name" value="OGT/SEC/SPY_C"/>
</dbReference>
<feature type="repeat" description="TPR" evidence="8">
    <location>
        <begin position="9"/>
        <end position="42"/>
    </location>
</feature>
<evidence type="ECO:0000259" key="9">
    <source>
        <dbReference type="Pfam" id="PF13844"/>
    </source>
</evidence>
<dbReference type="PROSITE" id="PS50293">
    <property type="entry name" value="TPR_REGION"/>
    <property type="match status" value="1"/>
</dbReference>
<dbReference type="Pfam" id="PF13432">
    <property type="entry name" value="TPR_16"/>
    <property type="match status" value="1"/>
</dbReference>
<keyword evidence="5" id="KW-0808">Transferase</keyword>
<reference evidence="10 11" key="1">
    <citation type="submission" date="2023-12" db="EMBL/GenBank/DDBJ databases">
        <title>Genome sequencing and assembly of bacterial species from a model synthetic community.</title>
        <authorList>
            <person name="Hogle S.L."/>
        </authorList>
    </citation>
    <scope>NUCLEOTIDE SEQUENCE [LARGE SCALE GENOMIC DNA]</scope>
    <source>
        <strain evidence="10 11">HAMBI 2494</strain>
    </source>
</reference>
<protein>
    <recommendedName>
        <fullName evidence="3">protein O-GlcNAc transferase</fullName>
        <ecNumber evidence="3">2.4.1.255</ecNumber>
    </recommendedName>
</protein>
<feature type="domain" description="O-GlcNAc transferase C-terminal" evidence="9">
    <location>
        <begin position="466"/>
        <end position="639"/>
    </location>
</feature>
<feature type="repeat" description="TPR" evidence="8">
    <location>
        <begin position="110"/>
        <end position="143"/>
    </location>
</feature>
<evidence type="ECO:0000313" key="10">
    <source>
        <dbReference type="EMBL" id="WQD76172.1"/>
    </source>
</evidence>
<feature type="repeat" description="TPR" evidence="8">
    <location>
        <begin position="144"/>
        <end position="177"/>
    </location>
</feature>
<evidence type="ECO:0000256" key="4">
    <source>
        <dbReference type="ARBA" id="ARBA00022676"/>
    </source>
</evidence>
<name>A0ABZ0WFW5_9BURK</name>
<dbReference type="SUPFAM" id="SSF53756">
    <property type="entry name" value="UDP-Glycosyltransferase/glycogen phosphorylase"/>
    <property type="match status" value="1"/>
</dbReference>
<feature type="repeat" description="TPR" evidence="8">
    <location>
        <begin position="178"/>
        <end position="211"/>
    </location>
</feature>
<dbReference type="EC" id="2.4.1.255" evidence="3"/>
<dbReference type="SUPFAM" id="SSF48452">
    <property type="entry name" value="TPR-like"/>
    <property type="match status" value="1"/>
</dbReference>
<dbReference type="SMART" id="SM00028">
    <property type="entry name" value="TPR"/>
    <property type="match status" value="7"/>
</dbReference>
<dbReference type="Gene3D" id="3.40.50.2000">
    <property type="entry name" value="Glycogen Phosphorylase B"/>
    <property type="match status" value="1"/>
</dbReference>
<dbReference type="Pfam" id="PF13414">
    <property type="entry name" value="TPR_11"/>
    <property type="match status" value="1"/>
</dbReference>
<evidence type="ECO:0000256" key="5">
    <source>
        <dbReference type="ARBA" id="ARBA00022679"/>
    </source>
</evidence>
<dbReference type="Gene3D" id="1.25.40.10">
    <property type="entry name" value="Tetratricopeptide repeat domain"/>
    <property type="match status" value="3"/>
</dbReference>
<evidence type="ECO:0000256" key="1">
    <source>
        <dbReference type="ARBA" id="ARBA00004922"/>
    </source>
</evidence>
<accession>A0ABZ0WFW5</accession>
<proteinExistence type="inferred from homology"/>
<dbReference type="PANTHER" id="PTHR44835">
    <property type="entry name" value="UDP-N-ACETYLGLUCOSAMINE--PEPTIDE N-ACETYLGLUCOSAMINYLTRANSFERASE SPINDLY-RELATED"/>
    <property type="match status" value="1"/>
</dbReference>
<feature type="repeat" description="TPR" evidence="8">
    <location>
        <begin position="43"/>
        <end position="76"/>
    </location>
</feature>
<dbReference type="RefSeq" id="WP_114813794.1">
    <property type="nucleotide sequence ID" value="NZ_CP139965.1"/>
</dbReference>
<evidence type="ECO:0000256" key="3">
    <source>
        <dbReference type="ARBA" id="ARBA00011970"/>
    </source>
</evidence>
<dbReference type="PANTHER" id="PTHR44835:SF1">
    <property type="entry name" value="PROTEIN O-GLCNAC TRANSFERASE"/>
    <property type="match status" value="1"/>
</dbReference>
<organism evidence="10 11">
    <name type="scientific">Paraburkholderia kururiensis</name>
    <dbReference type="NCBI Taxonomy" id="984307"/>
    <lineage>
        <taxon>Bacteria</taxon>
        <taxon>Pseudomonadati</taxon>
        <taxon>Pseudomonadota</taxon>
        <taxon>Betaproteobacteria</taxon>
        <taxon>Burkholderiales</taxon>
        <taxon>Burkholderiaceae</taxon>
        <taxon>Paraburkholderia</taxon>
    </lineage>
</organism>
<evidence type="ECO:0000313" key="11">
    <source>
        <dbReference type="Proteomes" id="UP001325479"/>
    </source>
</evidence>
<comment type="pathway">
    <text evidence="1">Protein modification; protein glycosylation.</text>
</comment>
<keyword evidence="11" id="KW-1185">Reference proteome</keyword>
<comment type="similarity">
    <text evidence="2">Belongs to the glycosyltransferase 41 family. O-GlcNAc transferase subfamily.</text>
</comment>
<dbReference type="EMBL" id="CP139965">
    <property type="protein sequence ID" value="WQD76172.1"/>
    <property type="molecule type" value="Genomic_DNA"/>
</dbReference>
<dbReference type="Pfam" id="PF13424">
    <property type="entry name" value="TPR_12"/>
    <property type="match status" value="1"/>
</dbReference>
<dbReference type="Gene3D" id="3.40.50.11380">
    <property type="match status" value="1"/>
</dbReference>
<evidence type="ECO:0000256" key="8">
    <source>
        <dbReference type="PROSITE-ProRule" id="PRU00339"/>
    </source>
</evidence>
<keyword evidence="4" id="KW-0328">Glycosyltransferase</keyword>
<sequence length="657" mass="71741">MNAGVMDTPSQWVEKGLTFHHAGRLDEARALYERALQQTPRHADALHLLGVIAMQQARYADALDLMARAIEISPQAMYYDNLGCALRGWGKLEAAAESHQQALALDPGSASAHNNLGLVLLQMRLPAAAAASFRRAVECRPNFADAHCNLGNVLREMGDLERAAEHCRTAIALKPTLGEAHNNLGNALKEQGKLAEAAICYRQALALIPHDAQVPLNLGIVLREQGQHEAAIECFKQAVTLQPAWHNAWGNLLFSLSFAEGTSPEQYLAAAIEYGTRAAAQARPYTDWLTRSADAGPLRIGFVSGDLRTHPVGFFLEGVLGQLDRTRVELLAYTTKPNEDDLTARIKPLFSGWRSLIGLTDEAVARTIRDDGIHILLDLAGHTDGSRVSVFAWKPAPVQASWIGYFASTGLAAIDYVLGDDCVLPANEAHHFIERPWRLPRGYLCFTPPVEVASDADTERARPFTFGSFGDLVKVNDRVTAVWAQILREVPDARLFLKAKQLGDETERRATLARFAAHGIEGSRIVMEGASPRADYLAAYRRVDITLSTFPYPGGTTTAESLSMGVPVLCRRGDRFLAHLCETVVTSAGLEDWIAADDEDYVAKAVAQARDRERLAAWRAGLAARVQASPLCDAPRFARTLEAAFEAMWRAQTGVGA</sequence>
<keyword evidence="7 8" id="KW-0802">TPR repeat</keyword>
<gene>
    <name evidence="10" type="ORF">U0042_18890</name>
</gene>
<dbReference type="InterPro" id="IPR051939">
    <property type="entry name" value="Glycosyltr_41/O-GlcNAc_trsf"/>
</dbReference>